<dbReference type="EMBL" id="CP006905">
    <property type="protein sequence ID" value="AIY84564.1"/>
    <property type="molecule type" value="Genomic_DNA"/>
</dbReference>
<dbReference type="GO" id="GO:0005886">
    <property type="term" value="C:plasma membrane"/>
    <property type="evidence" value="ECO:0007669"/>
    <property type="project" value="TreeGrafter"/>
</dbReference>
<evidence type="ECO:0000256" key="2">
    <source>
        <dbReference type="ARBA" id="ARBA00022475"/>
    </source>
</evidence>
<evidence type="ECO:0000256" key="8">
    <source>
        <dbReference type="SAM" id="Phobius"/>
    </source>
</evidence>
<dbReference type="KEGG" id="cbv:U729_2868"/>
<dbReference type="PANTHER" id="PTHR37820:SF1">
    <property type="entry name" value="CELL DIVISION PROTEIN FTSQ"/>
    <property type="match status" value="1"/>
</dbReference>
<comment type="subcellular location">
    <subcellularLocation>
        <location evidence="1">Membrane</location>
    </subcellularLocation>
</comment>
<evidence type="ECO:0000256" key="5">
    <source>
        <dbReference type="ARBA" id="ARBA00022989"/>
    </source>
</evidence>
<evidence type="ECO:0000313" key="11">
    <source>
        <dbReference type="Proteomes" id="UP000030635"/>
    </source>
</evidence>
<sequence length="254" mass="28943">MGASNNKYIRKARRKRLIKRIIFIIILLGIIIWLFITKSSVFLIKNVDVTGEHLVTKDFISEKAQEIKGENIFFVKSNEIQKLLKSDPYVGSVEIKRKFPSTLEINVTEKDVAYYIKNNDNYDVISSDLVLLENVNKLKTDGLIEITGLKKQSGELGQKYCDTGDDTRLDTFFSTLYKIKKANKTSHKITKVDASNLSHIIVYFNDVQVKVGSGSDLIKKINKALNILEDKKLNFKKGYIDLSFEGAPVLKEEK</sequence>
<dbReference type="eggNOG" id="COG1589">
    <property type="taxonomic scope" value="Bacteria"/>
</dbReference>
<dbReference type="Pfam" id="PF03799">
    <property type="entry name" value="FtsQ_DivIB_C"/>
    <property type="match status" value="1"/>
</dbReference>
<keyword evidence="7" id="KW-0131">Cell cycle</keyword>
<evidence type="ECO:0000259" key="9">
    <source>
        <dbReference type="PROSITE" id="PS51779"/>
    </source>
</evidence>
<dbReference type="PROSITE" id="PS51779">
    <property type="entry name" value="POTRA"/>
    <property type="match status" value="1"/>
</dbReference>
<dbReference type="Pfam" id="PF08478">
    <property type="entry name" value="POTRA_1"/>
    <property type="match status" value="1"/>
</dbReference>
<name>A0A0A7FY39_9CLOT</name>
<dbReference type="OrthoDB" id="1953902at2"/>
<dbReference type="Gene3D" id="3.10.20.310">
    <property type="entry name" value="membrane protein fhac"/>
    <property type="match status" value="1"/>
</dbReference>
<dbReference type="InterPro" id="IPR034746">
    <property type="entry name" value="POTRA"/>
</dbReference>
<keyword evidence="11" id="KW-1185">Reference proteome</keyword>
<keyword evidence="6 8" id="KW-0472">Membrane</keyword>
<dbReference type="RefSeq" id="WP_039316175.1">
    <property type="nucleotide sequence ID" value="NZ_CP006905.1"/>
</dbReference>
<dbReference type="GO" id="GO:0051301">
    <property type="term" value="P:cell division"/>
    <property type="evidence" value="ECO:0007669"/>
    <property type="project" value="UniProtKB-KW"/>
</dbReference>
<protein>
    <submittedName>
        <fullName evidence="10">POTRA domain, FtsQ-type family protein</fullName>
    </submittedName>
</protein>
<keyword evidence="4 8" id="KW-0812">Transmembrane</keyword>
<dbReference type="PANTHER" id="PTHR37820">
    <property type="entry name" value="CELL DIVISION PROTEIN DIVIB"/>
    <property type="match status" value="1"/>
</dbReference>
<organism evidence="10 11">
    <name type="scientific">Clostridium baratii str. Sullivan</name>
    <dbReference type="NCBI Taxonomy" id="1415775"/>
    <lineage>
        <taxon>Bacteria</taxon>
        <taxon>Bacillati</taxon>
        <taxon>Bacillota</taxon>
        <taxon>Clostridia</taxon>
        <taxon>Eubacteriales</taxon>
        <taxon>Clostridiaceae</taxon>
        <taxon>Clostridium</taxon>
    </lineage>
</organism>
<evidence type="ECO:0000256" key="3">
    <source>
        <dbReference type="ARBA" id="ARBA00022618"/>
    </source>
</evidence>
<evidence type="ECO:0000313" key="10">
    <source>
        <dbReference type="EMBL" id="AIY84564.1"/>
    </source>
</evidence>
<proteinExistence type="predicted"/>
<dbReference type="AlphaFoldDB" id="A0A0A7FY39"/>
<keyword evidence="3" id="KW-0132">Cell division</keyword>
<dbReference type="STRING" id="1561.NPD11_159"/>
<dbReference type="InterPro" id="IPR005548">
    <property type="entry name" value="Cell_div_FtsQ/DivIB_C"/>
</dbReference>
<evidence type="ECO:0000256" key="6">
    <source>
        <dbReference type="ARBA" id="ARBA00023136"/>
    </source>
</evidence>
<dbReference type="Proteomes" id="UP000030635">
    <property type="component" value="Chromosome"/>
</dbReference>
<accession>A0A0A7FY39</accession>
<evidence type="ECO:0000256" key="4">
    <source>
        <dbReference type="ARBA" id="ARBA00022692"/>
    </source>
</evidence>
<dbReference type="HOGENOM" id="CLU_047677_4_2_9"/>
<feature type="domain" description="POTRA" evidence="9">
    <location>
        <begin position="42"/>
        <end position="110"/>
    </location>
</feature>
<evidence type="ECO:0000256" key="7">
    <source>
        <dbReference type="ARBA" id="ARBA00023306"/>
    </source>
</evidence>
<keyword evidence="2" id="KW-1003">Cell membrane</keyword>
<reference evidence="10 11" key="1">
    <citation type="journal article" date="2015" name="Infect. Genet. Evol.">
        <title>Genomic sequences of six botulinum neurotoxin-producing strains representing three clostridial species illustrate the mobility and diversity of botulinum neurotoxin genes.</title>
        <authorList>
            <person name="Smith T.J."/>
            <person name="Hill K.K."/>
            <person name="Xie G."/>
            <person name="Foley B.T."/>
            <person name="Williamson C.H."/>
            <person name="Foster J.T."/>
            <person name="Johnson S.L."/>
            <person name="Chertkov O."/>
            <person name="Teshima H."/>
            <person name="Gibbons H.S."/>
            <person name="Johnsky L.A."/>
            <person name="Karavis M.A."/>
            <person name="Smith L.A."/>
        </authorList>
    </citation>
    <scope>NUCLEOTIDE SEQUENCE [LARGE SCALE GENOMIC DNA]</scope>
    <source>
        <strain evidence="10 11">Sullivan</strain>
    </source>
</reference>
<dbReference type="InterPro" id="IPR050487">
    <property type="entry name" value="FtsQ_DivIB"/>
</dbReference>
<evidence type="ECO:0000256" key="1">
    <source>
        <dbReference type="ARBA" id="ARBA00004370"/>
    </source>
</evidence>
<dbReference type="InterPro" id="IPR013685">
    <property type="entry name" value="POTRA_FtsQ_type"/>
</dbReference>
<keyword evidence="5 8" id="KW-1133">Transmembrane helix</keyword>
<feature type="transmembrane region" description="Helical" evidence="8">
    <location>
        <begin position="17"/>
        <end position="36"/>
    </location>
</feature>
<gene>
    <name evidence="10" type="ORF">U729_2868</name>
</gene>